<reference evidence="1 2" key="1">
    <citation type="submission" date="2014-07" db="EMBL/GenBank/DDBJ databases">
        <title>Genome of Chryseobacterium formosense LMG 24722.</title>
        <authorList>
            <person name="Pipes S.E."/>
            <person name="Stropko S.J."/>
            <person name="Newman J.D."/>
        </authorList>
    </citation>
    <scope>NUCLEOTIDE SEQUENCE [LARGE SCALE GENOMIC DNA]</scope>
    <source>
        <strain evidence="1 2">LMG 24722</strain>
    </source>
</reference>
<accession>A0A085Z8C8</accession>
<gene>
    <name evidence="1" type="ORF">IX39_08695</name>
</gene>
<organism evidence="1 2">
    <name type="scientific">Chryseobacterium formosense</name>
    <dbReference type="NCBI Taxonomy" id="236814"/>
    <lineage>
        <taxon>Bacteria</taxon>
        <taxon>Pseudomonadati</taxon>
        <taxon>Bacteroidota</taxon>
        <taxon>Flavobacteriia</taxon>
        <taxon>Flavobacteriales</taxon>
        <taxon>Weeksellaceae</taxon>
        <taxon>Chryseobacterium group</taxon>
        <taxon>Chryseobacterium</taxon>
    </lineage>
</organism>
<proteinExistence type="predicted"/>
<comment type="caution">
    <text evidence="1">The sequence shown here is derived from an EMBL/GenBank/DDBJ whole genome shotgun (WGS) entry which is preliminary data.</text>
</comment>
<dbReference type="eggNOG" id="ENOG50344T4">
    <property type="taxonomic scope" value="Bacteria"/>
</dbReference>
<dbReference type="RefSeq" id="WP_034675212.1">
    <property type="nucleotide sequence ID" value="NZ_FPAP01000001.1"/>
</dbReference>
<protein>
    <submittedName>
        <fullName evidence="1">Uncharacterized protein</fullName>
    </submittedName>
</protein>
<dbReference type="STRING" id="236814.IX39_08695"/>
<dbReference type="OrthoDB" id="1269301at2"/>
<dbReference type="EMBL" id="JPRP01000001">
    <property type="protein sequence ID" value="KFF00692.1"/>
    <property type="molecule type" value="Genomic_DNA"/>
</dbReference>
<dbReference type="AlphaFoldDB" id="A0A085Z8C8"/>
<keyword evidence="2" id="KW-1185">Reference proteome</keyword>
<sequence>MYKSKKGNRDSRSDFERELNILGENIMNGRITISNHLRHLGKEITKARHAPNKRINLLTINEMIRTFAMSANFHDLRDFETESDNENER</sequence>
<name>A0A085Z8C8_9FLAO</name>
<evidence type="ECO:0000313" key="1">
    <source>
        <dbReference type="EMBL" id="KFF00692.1"/>
    </source>
</evidence>
<dbReference type="Proteomes" id="UP000028713">
    <property type="component" value="Unassembled WGS sequence"/>
</dbReference>
<evidence type="ECO:0000313" key="2">
    <source>
        <dbReference type="Proteomes" id="UP000028713"/>
    </source>
</evidence>